<proteinExistence type="predicted"/>
<dbReference type="Proteomes" id="UP000673691">
    <property type="component" value="Unassembled WGS sequence"/>
</dbReference>
<dbReference type="AlphaFoldDB" id="A0A8H7ZP08"/>
<dbReference type="EMBL" id="JAEFCI010011616">
    <property type="protein sequence ID" value="KAG5456513.1"/>
    <property type="molecule type" value="Genomic_DNA"/>
</dbReference>
<name>A0A8H7ZP08_9FUNG</name>
<reference evidence="2 3" key="1">
    <citation type="journal article" name="Sci. Rep.">
        <title>Genome-scale phylogenetic analyses confirm Olpidium as the closest living zoosporic fungus to the non-flagellated, terrestrial fungi.</title>
        <authorList>
            <person name="Chang Y."/>
            <person name="Rochon D."/>
            <person name="Sekimoto S."/>
            <person name="Wang Y."/>
            <person name="Chovatia M."/>
            <person name="Sandor L."/>
            <person name="Salamov A."/>
            <person name="Grigoriev I.V."/>
            <person name="Stajich J.E."/>
            <person name="Spatafora J.W."/>
        </authorList>
    </citation>
    <scope>NUCLEOTIDE SEQUENCE [LARGE SCALE GENOMIC DNA]</scope>
    <source>
        <strain evidence="2">S191</strain>
    </source>
</reference>
<gene>
    <name evidence="2" type="ORF">BJ554DRAFT_3725</name>
</gene>
<evidence type="ECO:0000313" key="2">
    <source>
        <dbReference type="EMBL" id="KAG5456513.1"/>
    </source>
</evidence>
<comment type="caution">
    <text evidence="2">The sequence shown here is derived from an EMBL/GenBank/DDBJ whole genome shotgun (WGS) entry which is preliminary data.</text>
</comment>
<evidence type="ECO:0000256" key="1">
    <source>
        <dbReference type="SAM" id="MobiDB-lite"/>
    </source>
</evidence>
<evidence type="ECO:0000313" key="3">
    <source>
        <dbReference type="Proteomes" id="UP000673691"/>
    </source>
</evidence>
<accession>A0A8H7ZP08</accession>
<organism evidence="2 3">
    <name type="scientific">Olpidium bornovanus</name>
    <dbReference type="NCBI Taxonomy" id="278681"/>
    <lineage>
        <taxon>Eukaryota</taxon>
        <taxon>Fungi</taxon>
        <taxon>Fungi incertae sedis</taxon>
        <taxon>Olpidiomycota</taxon>
        <taxon>Olpidiomycotina</taxon>
        <taxon>Olpidiomycetes</taxon>
        <taxon>Olpidiales</taxon>
        <taxon>Olpidiaceae</taxon>
        <taxon>Olpidium</taxon>
    </lineage>
</organism>
<protein>
    <submittedName>
        <fullName evidence="2">Uncharacterized protein</fullName>
    </submittedName>
</protein>
<sequence length="87" mass="9717">MHRVPAERVVSPVGLDGREDPLVRPAVRPPAVRDQRRPQAQRHGPGRVQGVQRPRRLQGDQRRRGRAGPGVEDHEDDAGPRDGNERA</sequence>
<feature type="region of interest" description="Disordered" evidence="1">
    <location>
        <begin position="1"/>
        <end position="87"/>
    </location>
</feature>
<keyword evidence="3" id="KW-1185">Reference proteome</keyword>
<feature type="compositionally biased region" description="Basic and acidic residues" evidence="1">
    <location>
        <begin position="77"/>
        <end position="87"/>
    </location>
</feature>